<name>A0A1D2M3C1_ORCCI</name>
<dbReference type="OMA" id="HAEHRIM"/>
<comment type="caution">
    <text evidence="2">The sequence shown here is derived from an EMBL/GenBank/DDBJ whole genome shotgun (WGS) entry which is preliminary data.</text>
</comment>
<feature type="compositionally biased region" description="Polar residues" evidence="1">
    <location>
        <begin position="276"/>
        <end position="291"/>
    </location>
</feature>
<protein>
    <submittedName>
        <fullName evidence="2">Uncharacterized protein</fullName>
    </submittedName>
</protein>
<organism evidence="2 3">
    <name type="scientific">Orchesella cincta</name>
    <name type="common">Springtail</name>
    <name type="synonym">Podura cincta</name>
    <dbReference type="NCBI Taxonomy" id="48709"/>
    <lineage>
        <taxon>Eukaryota</taxon>
        <taxon>Metazoa</taxon>
        <taxon>Ecdysozoa</taxon>
        <taxon>Arthropoda</taxon>
        <taxon>Hexapoda</taxon>
        <taxon>Collembola</taxon>
        <taxon>Entomobryomorpha</taxon>
        <taxon>Entomobryoidea</taxon>
        <taxon>Orchesellidae</taxon>
        <taxon>Orchesellinae</taxon>
        <taxon>Orchesella</taxon>
    </lineage>
</organism>
<feature type="compositionally biased region" description="Basic residues" evidence="1">
    <location>
        <begin position="310"/>
        <end position="319"/>
    </location>
</feature>
<sequence>MNGTGEVSEYENVNPTGKYELNEKQKGKFYFPKHYMNSKTGPGFKNNPKSVIGLPGKRVPDHLEYTEDHPQGHIHDGHHPHGHGIEEHHGKEHHPHHHISGYGYQHHYGGYRHTIGDKVDAVGKALHFLIPSALLLTGVSALFPNRVHVPTTPNNHRQKRSLLRRRSNYRGIGPPPPHDAPIQPEFEDIPSHILHAEHRIMESSPEVVYPEQQDYGNRVSHQSAENGGFNPFRVFKGPGSSETTVHAMQAAIVMPDFPDMPNMDAAHDKNNQYLQSFSSMGPEQSGENLPPTSYMPESQELPPTRETKPRRPIIRRPHHPPTTNFDDYSTKLEPLEKPAGEQSEKSYLVKNSIDDPKLVNQEKAEQEFMSSLQNLVTPDIAKALVENKRQEPPKDVDLSPDGPVMGLLTSYAQHETRLLNVRERALCELAVKGKGPNSSKFESFLWSVATLVPDVFSEMYDLQEVFQAIRDERCARFDCIAPNLDIQLHK</sequence>
<evidence type="ECO:0000313" key="3">
    <source>
        <dbReference type="Proteomes" id="UP000094527"/>
    </source>
</evidence>
<feature type="compositionally biased region" description="Basic and acidic residues" evidence="1">
    <location>
        <begin position="74"/>
        <end position="90"/>
    </location>
</feature>
<accession>A0A1D2M3C1</accession>
<dbReference type="EMBL" id="LJIJ01005263">
    <property type="protein sequence ID" value="ODM87456.1"/>
    <property type="molecule type" value="Genomic_DNA"/>
</dbReference>
<reference evidence="2 3" key="1">
    <citation type="journal article" date="2016" name="Genome Biol. Evol.">
        <title>Gene Family Evolution Reflects Adaptation to Soil Environmental Stressors in the Genome of the Collembolan Orchesella cincta.</title>
        <authorList>
            <person name="Faddeeva-Vakhrusheva A."/>
            <person name="Derks M.F."/>
            <person name="Anvar S.Y."/>
            <person name="Agamennone V."/>
            <person name="Suring W."/>
            <person name="Smit S."/>
            <person name="van Straalen N.M."/>
            <person name="Roelofs D."/>
        </authorList>
    </citation>
    <scope>NUCLEOTIDE SEQUENCE [LARGE SCALE GENOMIC DNA]</scope>
    <source>
        <tissue evidence="2">Mixed pool</tissue>
    </source>
</reference>
<dbReference type="OrthoDB" id="6372754at2759"/>
<evidence type="ECO:0000256" key="1">
    <source>
        <dbReference type="SAM" id="MobiDB-lite"/>
    </source>
</evidence>
<dbReference type="AlphaFoldDB" id="A0A1D2M3C1"/>
<feature type="region of interest" description="Disordered" evidence="1">
    <location>
        <begin position="74"/>
        <end position="98"/>
    </location>
</feature>
<dbReference type="Proteomes" id="UP000094527">
    <property type="component" value="Unassembled WGS sequence"/>
</dbReference>
<proteinExistence type="predicted"/>
<keyword evidence="3" id="KW-1185">Reference proteome</keyword>
<evidence type="ECO:0000313" key="2">
    <source>
        <dbReference type="EMBL" id="ODM87456.1"/>
    </source>
</evidence>
<feature type="region of interest" description="Disordered" evidence="1">
    <location>
        <begin position="276"/>
        <end position="330"/>
    </location>
</feature>
<gene>
    <name evidence="2" type="ORF">Ocin01_19226</name>
</gene>